<reference evidence="1 2" key="1">
    <citation type="submission" date="2018-07" db="EMBL/GenBank/DDBJ databases">
        <title>Leeuwenhoekiella genomics.</title>
        <authorList>
            <person name="Tahon G."/>
            <person name="Willems A."/>
        </authorList>
    </citation>
    <scope>NUCLEOTIDE SEQUENCE [LARGE SCALE GENOMIC DNA]</scope>
    <source>
        <strain evidence="1 2">LMG 29608</strain>
    </source>
</reference>
<proteinExistence type="predicted"/>
<dbReference type="EMBL" id="QOVK01000028">
    <property type="protein sequence ID" value="RXG13010.1"/>
    <property type="molecule type" value="Genomic_DNA"/>
</dbReference>
<comment type="caution">
    <text evidence="1">The sequence shown here is derived from an EMBL/GenBank/DDBJ whole genome shotgun (WGS) entry which is preliminary data.</text>
</comment>
<evidence type="ECO:0000313" key="1">
    <source>
        <dbReference type="EMBL" id="RXG13010.1"/>
    </source>
</evidence>
<sequence>MANKMKVWPGPRVLVPMATDVLLIGERDIPINNGGIPMSSTKTNYFNLFFTGNAESEPFNKLSVNSQNEFKVGAHMMWTLPYSLRQGSQVKDDNGSTTTDFPFTPNRWLITRFEYSNIKNGTAPKVISKIIASDTLSPSSFPPKFSESLYPKKIEGSQTPVSQIGAHMDLSDWDGSPGTEQNTAQIKAVGPGVVSWSVVYDNIQNVYSFVDDSLSPEATSANPYNYTYSIMGWYQDPNQDLVQKIKGENALEFATNLKNNLGWDFGTDEDNSIETAIEAWNIWKETHGLNGDFNPDNLKLPPQVKAAIVAWHSYWEANGEATDPGNLAKQMLCHSMVGTVKWIGPKTAYESGNPLASKLEVPKITVGSTAIDAVSTYIAKQIQENSENGNSLADVPVISRALSAFQKDLLEDYTVDPIRVENLLHASSFSRNSAGTQWIVTRLTSDTNNQDTKPPTTFAGRQSIPLNQEQTAALTQLNGNQKSLNAINLNLETQRAELFRLLYKQNLIEGIVNTVKVSDSTKGAVLESIQALTTVIKTNHDKAGRLVQTITQEKTALQKMLVDESMIPEVDLPGYELKEVDLTGYSAPIDPIIAIAGAQLDTKFSSAVATNSNAPLAVRYTGQEISSFLVPAFLNKPSVTITAAELLSKIQMPDWNIIPKEVMGLWIENVLLDYSMAAVMAIIFFEKNQVPDSVYNAKSGTDRTTPLEDLTQRIGYRQTLVWENADSLEHTTQALVSAAGFKGILPAKAGVAFRTKQPWTPVFMDWKVRWYPTSINAVNPFDGWSLGEIDYVTSNTSLEKDGSILLWGRTILNPNVAKSIQNRLKPLEDQSLDEFPDWMQTGLEWASRQAGSFDLLTQSLSGFNEQLITKLSAATSFMSSGAGHSKEQDLLFPAMKALATEYESYIPQVGTTSCSDIPENEQQYAPIRSGHLEIINLNVVDGFGQVMFGKLDRDGGDDSPIVNVLWSETFYSSLDKQINSFGNINPRVLQNTRVNIDLIRADTTQIEYTNSSDLTSPICGWVMANHLDNSLMVFTSEGTNIGAVIKVQSEDVESRGNWSIRWDSAPGLDNPLGAPPDIENEFLSGFINALLQTGFEGSLAFENLMQAIDSTLWTMGTYGRQQTDNLSLLVGRPIAVVRGEVSVTIAGNPIYKQYWCNTGDFYNENGTYKPQDPPYMSISFPLRIGDAFLANNGILGYFPNNKYDVFYPVYGAEGQTQNLMELLRAGKDFRFNPEMVITGFKSDYIKEKPVQITTQLNGTPTPLTMLVDPNGVIPVFSGCLPCVETNLPNGPVSKALERLTASFRVGPILLPPENVQMPTPDEVTGKWSWKQRKDTVSWSPDQEVQDRVHLGDLHSNPLRIKEGWLTLSRKDKNQES</sequence>
<accession>A0A4Q0NQZ4</accession>
<dbReference type="RefSeq" id="WP_128767005.1">
    <property type="nucleotide sequence ID" value="NZ_JBHUOO010000024.1"/>
</dbReference>
<dbReference type="OrthoDB" id="6091628at2"/>
<dbReference type="Proteomes" id="UP000289859">
    <property type="component" value="Unassembled WGS sequence"/>
</dbReference>
<keyword evidence="2" id="KW-1185">Reference proteome</keyword>
<organism evidence="1 2">
    <name type="scientific">Leeuwenhoekiella polynyae</name>
    <dbReference type="NCBI Taxonomy" id="1550906"/>
    <lineage>
        <taxon>Bacteria</taxon>
        <taxon>Pseudomonadati</taxon>
        <taxon>Bacteroidota</taxon>
        <taxon>Flavobacteriia</taxon>
        <taxon>Flavobacteriales</taxon>
        <taxon>Flavobacteriaceae</taxon>
        <taxon>Leeuwenhoekiella</taxon>
    </lineage>
</organism>
<evidence type="ECO:0000313" key="2">
    <source>
        <dbReference type="Proteomes" id="UP000289859"/>
    </source>
</evidence>
<protein>
    <submittedName>
        <fullName evidence="1">Uncharacterized protein</fullName>
    </submittedName>
</protein>
<gene>
    <name evidence="1" type="ORF">DSM02_3804</name>
</gene>
<name>A0A4Q0NQZ4_9FLAO</name>